<dbReference type="AlphaFoldDB" id="A0A7S1Q972"/>
<organism evidence="2">
    <name type="scientific">Alexandrium catenella</name>
    <name type="common">Red tide dinoflagellate</name>
    <name type="synonym">Gonyaulax catenella</name>
    <dbReference type="NCBI Taxonomy" id="2925"/>
    <lineage>
        <taxon>Eukaryota</taxon>
        <taxon>Sar</taxon>
        <taxon>Alveolata</taxon>
        <taxon>Dinophyceae</taxon>
        <taxon>Gonyaulacales</taxon>
        <taxon>Pyrocystaceae</taxon>
        <taxon>Alexandrium</taxon>
    </lineage>
</organism>
<proteinExistence type="predicted"/>
<accession>A0A7S1Q972</accession>
<evidence type="ECO:0000256" key="1">
    <source>
        <dbReference type="SAM" id="MobiDB-lite"/>
    </source>
</evidence>
<dbReference type="EMBL" id="HBGE01030875">
    <property type="protein sequence ID" value="CAD9123808.1"/>
    <property type="molecule type" value="Transcribed_RNA"/>
</dbReference>
<name>A0A7S1Q972_ALECA</name>
<feature type="region of interest" description="Disordered" evidence="1">
    <location>
        <begin position="1"/>
        <end position="25"/>
    </location>
</feature>
<reference evidence="2" key="1">
    <citation type="submission" date="2021-01" db="EMBL/GenBank/DDBJ databases">
        <authorList>
            <person name="Corre E."/>
            <person name="Pelletier E."/>
            <person name="Niang G."/>
            <person name="Scheremetjew M."/>
            <person name="Finn R."/>
            <person name="Kale V."/>
            <person name="Holt S."/>
            <person name="Cochrane G."/>
            <person name="Meng A."/>
            <person name="Brown T."/>
            <person name="Cohen L."/>
        </authorList>
    </citation>
    <scope>NUCLEOTIDE SEQUENCE</scope>
    <source>
        <strain evidence="2">OF101</strain>
    </source>
</reference>
<gene>
    <name evidence="2" type="ORF">ACAT0790_LOCUS18632</name>
</gene>
<feature type="compositionally biased region" description="Basic and acidic residues" evidence="1">
    <location>
        <begin position="7"/>
        <end position="21"/>
    </location>
</feature>
<feature type="region of interest" description="Disordered" evidence="1">
    <location>
        <begin position="76"/>
        <end position="95"/>
    </location>
</feature>
<sequence>MPVACCDGREPRPNADGHDRLAAQPPGVGGVFPHGARSLFAQAAHHCHLAEQRSHSNCHGGACGLLGGGLAAGRDAINSEPRTGEVSGHSSLPSTEGCNNHDCGMLSYLLGITKV</sequence>
<protein>
    <submittedName>
        <fullName evidence="2">Uncharacterized protein</fullName>
    </submittedName>
</protein>
<evidence type="ECO:0000313" key="2">
    <source>
        <dbReference type="EMBL" id="CAD9123808.1"/>
    </source>
</evidence>